<dbReference type="RefSeq" id="WP_197008250.1">
    <property type="nucleotide sequence ID" value="NZ_BONS01000013.1"/>
</dbReference>
<accession>A0A8J7H0J8</accession>
<gene>
    <name evidence="1" type="ORF">IW245_008080</name>
</gene>
<reference evidence="1" key="1">
    <citation type="submission" date="2020-11" db="EMBL/GenBank/DDBJ databases">
        <title>Sequencing the genomes of 1000 actinobacteria strains.</title>
        <authorList>
            <person name="Klenk H.-P."/>
        </authorList>
    </citation>
    <scope>NUCLEOTIDE SEQUENCE</scope>
    <source>
        <strain evidence="1">DSM 45356</strain>
    </source>
</reference>
<proteinExistence type="predicted"/>
<keyword evidence="2" id="KW-1185">Reference proteome</keyword>
<dbReference type="Proteomes" id="UP000622552">
    <property type="component" value="Unassembled WGS sequence"/>
</dbReference>
<evidence type="ECO:0000313" key="2">
    <source>
        <dbReference type="Proteomes" id="UP000622552"/>
    </source>
</evidence>
<evidence type="ECO:0008006" key="3">
    <source>
        <dbReference type="Google" id="ProtNLM"/>
    </source>
</evidence>
<dbReference type="EMBL" id="JADOUF010000001">
    <property type="protein sequence ID" value="MBG6141886.1"/>
    <property type="molecule type" value="Genomic_DNA"/>
</dbReference>
<evidence type="ECO:0000313" key="1">
    <source>
        <dbReference type="EMBL" id="MBG6141886.1"/>
    </source>
</evidence>
<comment type="caution">
    <text evidence="1">The sequence shown here is derived from an EMBL/GenBank/DDBJ whole genome shotgun (WGS) entry which is preliminary data.</text>
</comment>
<organism evidence="1 2">
    <name type="scientific">Longispora fulva</name>
    <dbReference type="NCBI Taxonomy" id="619741"/>
    <lineage>
        <taxon>Bacteria</taxon>
        <taxon>Bacillati</taxon>
        <taxon>Actinomycetota</taxon>
        <taxon>Actinomycetes</taxon>
        <taxon>Micromonosporales</taxon>
        <taxon>Micromonosporaceae</taxon>
        <taxon>Longispora</taxon>
    </lineage>
</organism>
<sequence>MGTFRSERTYWGEVPGLDGVAADLAHHFRDKKFDVVLEDSIAGGWDISISRGRSIRAILGLKLALKVLLTPDDDTLVVTAGIGLFGRQMAPAALSVAGIRIALLAAGATAASLVALPLIATQAWGLIRAAKLDNEAMAVVHESISRIAPEVALRTGPPITATVSTPVVEALAETRFCTACGATTDVTARFCGSCGTAQS</sequence>
<protein>
    <recommendedName>
        <fullName evidence="3">Zinc ribbon domain-containing protein</fullName>
    </recommendedName>
</protein>
<dbReference type="AlphaFoldDB" id="A0A8J7H0J8"/>
<name>A0A8J7H0J8_9ACTN</name>